<sequence>MTNVLAGGFATRSAQPESLVQMPPYPPATTPTRSSNSSVHSHLTRPSPAPPSKIHCAADPATVLSKDANAPLRVPLGKDVFVSFQAQGQLLLDDTARNEALSKAPLVEGT</sequence>
<feature type="region of interest" description="Disordered" evidence="1">
    <location>
        <begin position="1"/>
        <end position="56"/>
    </location>
</feature>
<dbReference type="AlphaFoldDB" id="A0A165DHI7"/>
<proteinExistence type="predicted"/>
<dbReference type="Proteomes" id="UP000076871">
    <property type="component" value="Unassembled WGS sequence"/>
</dbReference>
<evidence type="ECO:0000313" key="3">
    <source>
        <dbReference type="Proteomes" id="UP000076871"/>
    </source>
</evidence>
<dbReference type="GeneID" id="63829804"/>
<feature type="compositionally biased region" description="Polar residues" evidence="1">
    <location>
        <begin position="30"/>
        <end position="41"/>
    </location>
</feature>
<organism evidence="2 3">
    <name type="scientific">Laetiporus sulphureus 93-53</name>
    <dbReference type="NCBI Taxonomy" id="1314785"/>
    <lineage>
        <taxon>Eukaryota</taxon>
        <taxon>Fungi</taxon>
        <taxon>Dikarya</taxon>
        <taxon>Basidiomycota</taxon>
        <taxon>Agaricomycotina</taxon>
        <taxon>Agaricomycetes</taxon>
        <taxon>Polyporales</taxon>
        <taxon>Laetiporus</taxon>
    </lineage>
</organism>
<accession>A0A165DHI7</accession>
<dbReference type="EMBL" id="KV427633">
    <property type="protein sequence ID" value="KZT04892.1"/>
    <property type="molecule type" value="Genomic_DNA"/>
</dbReference>
<gene>
    <name evidence="2" type="ORF">LAESUDRAFT_760643</name>
</gene>
<dbReference type="RefSeq" id="XP_040762632.1">
    <property type="nucleotide sequence ID" value="XM_040912776.1"/>
</dbReference>
<reference evidence="2 3" key="1">
    <citation type="journal article" date="2016" name="Mol. Biol. Evol.">
        <title>Comparative Genomics of Early-Diverging Mushroom-Forming Fungi Provides Insights into the Origins of Lignocellulose Decay Capabilities.</title>
        <authorList>
            <person name="Nagy L.G."/>
            <person name="Riley R."/>
            <person name="Tritt A."/>
            <person name="Adam C."/>
            <person name="Daum C."/>
            <person name="Floudas D."/>
            <person name="Sun H."/>
            <person name="Yadav J.S."/>
            <person name="Pangilinan J."/>
            <person name="Larsson K.H."/>
            <person name="Matsuura K."/>
            <person name="Barry K."/>
            <person name="Labutti K."/>
            <person name="Kuo R."/>
            <person name="Ohm R.A."/>
            <person name="Bhattacharya S.S."/>
            <person name="Shirouzu T."/>
            <person name="Yoshinaga Y."/>
            <person name="Martin F.M."/>
            <person name="Grigoriev I.V."/>
            <person name="Hibbett D.S."/>
        </authorList>
    </citation>
    <scope>NUCLEOTIDE SEQUENCE [LARGE SCALE GENOMIC DNA]</scope>
    <source>
        <strain evidence="2 3">93-53</strain>
    </source>
</reference>
<evidence type="ECO:0000313" key="2">
    <source>
        <dbReference type="EMBL" id="KZT04892.1"/>
    </source>
</evidence>
<protein>
    <submittedName>
        <fullName evidence="2">Uncharacterized protein</fullName>
    </submittedName>
</protein>
<keyword evidence="3" id="KW-1185">Reference proteome</keyword>
<evidence type="ECO:0000256" key="1">
    <source>
        <dbReference type="SAM" id="MobiDB-lite"/>
    </source>
</evidence>
<name>A0A165DHI7_9APHY</name>
<dbReference type="InParanoid" id="A0A165DHI7"/>